<protein>
    <submittedName>
        <fullName evidence="6">Putative leucine-rich repeat domain, L domain-containing protein</fullName>
    </submittedName>
</protein>
<dbReference type="InterPro" id="IPR003591">
    <property type="entry name" value="Leu-rich_rpt_typical-subtyp"/>
</dbReference>
<accession>A0A2P6PKF8</accession>
<dbReference type="InterPro" id="IPR032675">
    <property type="entry name" value="LRR_dom_sf"/>
</dbReference>
<gene>
    <name evidence="6" type="ORF">RchiOBHm_Chr6g0250081</name>
</gene>
<dbReference type="SMART" id="SM00369">
    <property type="entry name" value="LRR_TYP"/>
    <property type="match status" value="5"/>
</dbReference>
<dbReference type="SUPFAM" id="SSF52058">
    <property type="entry name" value="L domain-like"/>
    <property type="match status" value="1"/>
</dbReference>
<dbReference type="AlphaFoldDB" id="A0A2P6PKF8"/>
<feature type="compositionally biased region" description="Basic and acidic residues" evidence="3">
    <location>
        <begin position="522"/>
        <end position="531"/>
    </location>
</feature>
<dbReference type="InterPro" id="IPR045344">
    <property type="entry name" value="C-JID"/>
</dbReference>
<comment type="caution">
    <text evidence="6">The sequence shown here is derived from an EMBL/GenBank/DDBJ whole genome shotgun (WGS) entry which is preliminary data.</text>
</comment>
<keyword evidence="2" id="KW-0677">Repeat</keyword>
<dbReference type="Pfam" id="PF23598">
    <property type="entry name" value="LRR_14"/>
    <property type="match status" value="1"/>
</dbReference>
<dbReference type="Pfam" id="PF20160">
    <property type="entry name" value="C-JID"/>
    <property type="match status" value="1"/>
</dbReference>
<evidence type="ECO:0000259" key="4">
    <source>
        <dbReference type="Pfam" id="PF20160"/>
    </source>
</evidence>
<evidence type="ECO:0000259" key="5">
    <source>
        <dbReference type="Pfam" id="PF23598"/>
    </source>
</evidence>
<dbReference type="Gramene" id="PRQ22418">
    <property type="protein sequence ID" value="PRQ22418"/>
    <property type="gene ID" value="RchiOBHm_Chr6g0250081"/>
</dbReference>
<evidence type="ECO:0000256" key="1">
    <source>
        <dbReference type="ARBA" id="ARBA00022614"/>
    </source>
</evidence>
<dbReference type="STRING" id="74649.A0A2P6PKF8"/>
<dbReference type="InterPro" id="IPR055414">
    <property type="entry name" value="LRR_R13L4/SHOC2-like"/>
</dbReference>
<feature type="domain" description="C-JID" evidence="4">
    <location>
        <begin position="340"/>
        <end position="481"/>
    </location>
</feature>
<reference evidence="6 7" key="1">
    <citation type="journal article" date="2018" name="Nat. Genet.">
        <title>The Rosa genome provides new insights in the design of modern roses.</title>
        <authorList>
            <person name="Bendahmane M."/>
        </authorList>
    </citation>
    <scope>NUCLEOTIDE SEQUENCE [LARGE SCALE GENOMIC DNA]</scope>
    <source>
        <strain evidence="7">cv. Old Blush</strain>
    </source>
</reference>
<evidence type="ECO:0000256" key="2">
    <source>
        <dbReference type="ARBA" id="ARBA00022737"/>
    </source>
</evidence>
<dbReference type="OMA" id="NESCERS"/>
<feature type="region of interest" description="Disordered" evidence="3">
    <location>
        <begin position="499"/>
        <end position="538"/>
    </location>
</feature>
<evidence type="ECO:0000313" key="7">
    <source>
        <dbReference type="Proteomes" id="UP000238479"/>
    </source>
</evidence>
<proteinExistence type="predicted"/>
<dbReference type="Proteomes" id="UP000238479">
    <property type="component" value="Chromosome 6"/>
</dbReference>
<dbReference type="PROSITE" id="PS51450">
    <property type="entry name" value="LRR"/>
    <property type="match status" value="1"/>
</dbReference>
<feature type="domain" description="Disease resistance R13L4/SHOC-2-like LRR" evidence="5">
    <location>
        <begin position="2"/>
        <end position="122"/>
    </location>
</feature>
<dbReference type="PANTHER" id="PTHR16083">
    <property type="entry name" value="LEUCINE RICH REPEAT CONTAINING PROTEIN"/>
    <property type="match status" value="1"/>
</dbReference>
<sequence length="538" mass="60562">MLNLEDCKNLVHFASSVRGLKSLKVLNLSGCSKLKKLPDDVGHLERLEELHVNGTGIRELPSSIGMLGRLSLLKMEDCKLPVCLPSSVGGLKCLRDLNLSGCSKLDELPIELGHHACLEKLDASGTSIRELDVSGSGIRELPSFTGLLKNLKKLSLAGCKGQSPNSWNRIFNPFQLLRRRSHIQAGLSLASLSGLHSLTELDLSDCNLSEEAIPSDFRCLASLRYLNLSKNQFVRLPKSICQLSRLEYLRLDWCRKLRTLPGFQSHVSVNASDCISLDTLANQIGQCNSVLQARCVNCFKMVENESCERSALSLLTRYLKFKRCGSSVHSQKARFFFVGPGNEIPEWYNHRSVGSSVTVELHPGWFNNKWMGFTSCAVFRPLKPLPPLGWWSIDVWLTANGEHWESCGLAFGREWGQPMLDHIYLDYVHRDDAHCPEWQDIYYQLEFSFKTRLCYSSREMDEEIVQVKKCGVRMVYEEDAEELWQTLLKQSNTKSGLQHYYDNDAASSNSATGASREEEEEPHPKRFKGLELDGAGPG</sequence>
<dbReference type="Pfam" id="PF00560">
    <property type="entry name" value="LRR_1"/>
    <property type="match status" value="2"/>
</dbReference>
<keyword evidence="7" id="KW-1185">Reference proteome</keyword>
<dbReference type="InterPro" id="IPR001611">
    <property type="entry name" value="Leu-rich_rpt"/>
</dbReference>
<name>A0A2P6PKF8_ROSCH</name>
<dbReference type="PANTHER" id="PTHR16083:SF86">
    <property type="entry name" value="DISEASE RESISTANCE PROTEIN TAO1-LIKE"/>
    <property type="match status" value="1"/>
</dbReference>
<evidence type="ECO:0000313" key="6">
    <source>
        <dbReference type="EMBL" id="PRQ22418.1"/>
    </source>
</evidence>
<evidence type="ECO:0000256" key="3">
    <source>
        <dbReference type="SAM" id="MobiDB-lite"/>
    </source>
</evidence>
<keyword evidence="1" id="KW-0433">Leucine-rich repeat</keyword>
<dbReference type="EMBL" id="PDCK01000044">
    <property type="protein sequence ID" value="PRQ22418.1"/>
    <property type="molecule type" value="Genomic_DNA"/>
</dbReference>
<organism evidence="6 7">
    <name type="scientific">Rosa chinensis</name>
    <name type="common">China rose</name>
    <dbReference type="NCBI Taxonomy" id="74649"/>
    <lineage>
        <taxon>Eukaryota</taxon>
        <taxon>Viridiplantae</taxon>
        <taxon>Streptophyta</taxon>
        <taxon>Embryophyta</taxon>
        <taxon>Tracheophyta</taxon>
        <taxon>Spermatophyta</taxon>
        <taxon>Magnoliopsida</taxon>
        <taxon>eudicotyledons</taxon>
        <taxon>Gunneridae</taxon>
        <taxon>Pentapetalae</taxon>
        <taxon>rosids</taxon>
        <taxon>fabids</taxon>
        <taxon>Rosales</taxon>
        <taxon>Rosaceae</taxon>
        <taxon>Rosoideae</taxon>
        <taxon>Rosoideae incertae sedis</taxon>
        <taxon>Rosa</taxon>
    </lineage>
</organism>
<dbReference type="Gene3D" id="3.80.10.10">
    <property type="entry name" value="Ribonuclease Inhibitor"/>
    <property type="match status" value="2"/>
</dbReference>